<reference evidence="3" key="2">
    <citation type="submission" date="2019-09" db="UniProtKB">
        <authorList>
            <consortium name="WormBaseParasite"/>
        </authorList>
    </citation>
    <scope>IDENTIFICATION</scope>
</reference>
<dbReference type="EMBL" id="UZAH01037095">
    <property type="protein sequence ID" value="VDP48152.1"/>
    <property type="molecule type" value="Genomic_DNA"/>
</dbReference>
<evidence type="ECO:0000313" key="3">
    <source>
        <dbReference type="WBParaSite" id="HPBE_0002493901-mRNA-1"/>
    </source>
</evidence>
<keyword evidence="2" id="KW-1185">Reference proteome</keyword>
<evidence type="ECO:0000313" key="1">
    <source>
        <dbReference type="EMBL" id="VDP48152.1"/>
    </source>
</evidence>
<evidence type="ECO:0000313" key="2">
    <source>
        <dbReference type="Proteomes" id="UP000050761"/>
    </source>
</evidence>
<accession>A0A3P8DA46</accession>
<dbReference type="OrthoDB" id="275457at2759"/>
<dbReference type="AlphaFoldDB" id="A0A183GQG9"/>
<gene>
    <name evidence="1" type="ORF">HPBE_LOCUS24938</name>
</gene>
<dbReference type="Proteomes" id="UP000050761">
    <property type="component" value="Unassembled WGS sequence"/>
</dbReference>
<dbReference type="WBParaSite" id="HPBE_0002493901-mRNA-1">
    <property type="protein sequence ID" value="HPBE_0002493901-mRNA-1"/>
    <property type="gene ID" value="HPBE_0002493901"/>
</dbReference>
<proteinExistence type="predicted"/>
<name>A0A183GQG9_HELPZ</name>
<accession>A0A183GQG9</accession>
<sequence>MGLPVINRLAKQGTQIIIPYRQDPYYMKEHKIPGEYGQILFFPFELKDEASIRKVMVMVIVIGGDISHRLDHSTALAVDDAAFLTWLDHSTALAVDDVAYLT</sequence>
<protein>
    <submittedName>
        <fullName evidence="3">Hydroxyacid dehydrogenase</fullName>
    </submittedName>
</protein>
<reference evidence="1 2" key="1">
    <citation type="submission" date="2018-11" db="EMBL/GenBank/DDBJ databases">
        <authorList>
            <consortium name="Pathogen Informatics"/>
        </authorList>
    </citation>
    <scope>NUCLEOTIDE SEQUENCE [LARGE SCALE GENOMIC DNA]</scope>
</reference>
<organism evidence="2 3">
    <name type="scientific">Heligmosomoides polygyrus</name>
    <name type="common">Parasitic roundworm</name>
    <dbReference type="NCBI Taxonomy" id="6339"/>
    <lineage>
        <taxon>Eukaryota</taxon>
        <taxon>Metazoa</taxon>
        <taxon>Ecdysozoa</taxon>
        <taxon>Nematoda</taxon>
        <taxon>Chromadorea</taxon>
        <taxon>Rhabditida</taxon>
        <taxon>Rhabditina</taxon>
        <taxon>Rhabditomorpha</taxon>
        <taxon>Strongyloidea</taxon>
        <taxon>Heligmosomidae</taxon>
        <taxon>Heligmosomoides</taxon>
    </lineage>
</organism>